<gene>
    <name evidence="1" type="ORF">L6164_002282</name>
</gene>
<protein>
    <submittedName>
        <fullName evidence="1">Uncharacterized protein</fullName>
    </submittedName>
</protein>
<reference evidence="1 2" key="1">
    <citation type="journal article" date="2022" name="DNA Res.">
        <title>Chromosomal-level genome assembly of the orchid tree Bauhinia variegata (Leguminosae; Cercidoideae) supports the allotetraploid origin hypothesis of Bauhinia.</title>
        <authorList>
            <person name="Zhong Y."/>
            <person name="Chen Y."/>
            <person name="Zheng D."/>
            <person name="Pang J."/>
            <person name="Liu Y."/>
            <person name="Luo S."/>
            <person name="Meng S."/>
            <person name="Qian L."/>
            <person name="Wei D."/>
            <person name="Dai S."/>
            <person name="Zhou R."/>
        </authorList>
    </citation>
    <scope>NUCLEOTIDE SEQUENCE [LARGE SCALE GENOMIC DNA]</scope>
    <source>
        <strain evidence="1">BV-YZ2020</strain>
    </source>
</reference>
<keyword evidence="2" id="KW-1185">Reference proteome</keyword>
<proteinExistence type="predicted"/>
<dbReference type="Proteomes" id="UP000828941">
    <property type="component" value="Chromosome 2"/>
</dbReference>
<name>A0ACB9PX69_BAUVA</name>
<comment type="caution">
    <text evidence="1">The sequence shown here is derived from an EMBL/GenBank/DDBJ whole genome shotgun (WGS) entry which is preliminary data.</text>
</comment>
<dbReference type="EMBL" id="CM039427">
    <property type="protein sequence ID" value="KAI4353322.1"/>
    <property type="molecule type" value="Genomic_DNA"/>
</dbReference>
<organism evidence="1 2">
    <name type="scientific">Bauhinia variegata</name>
    <name type="common">Purple orchid tree</name>
    <name type="synonym">Phanera variegata</name>
    <dbReference type="NCBI Taxonomy" id="167791"/>
    <lineage>
        <taxon>Eukaryota</taxon>
        <taxon>Viridiplantae</taxon>
        <taxon>Streptophyta</taxon>
        <taxon>Embryophyta</taxon>
        <taxon>Tracheophyta</taxon>
        <taxon>Spermatophyta</taxon>
        <taxon>Magnoliopsida</taxon>
        <taxon>eudicotyledons</taxon>
        <taxon>Gunneridae</taxon>
        <taxon>Pentapetalae</taxon>
        <taxon>rosids</taxon>
        <taxon>fabids</taxon>
        <taxon>Fabales</taxon>
        <taxon>Fabaceae</taxon>
        <taxon>Cercidoideae</taxon>
        <taxon>Cercideae</taxon>
        <taxon>Bauhiniinae</taxon>
        <taxon>Bauhinia</taxon>
    </lineage>
</organism>
<accession>A0ACB9PX69</accession>
<evidence type="ECO:0000313" key="1">
    <source>
        <dbReference type="EMBL" id="KAI4353322.1"/>
    </source>
</evidence>
<evidence type="ECO:0000313" key="2">
    <source>
        <dbReference type="Proteomes" id="UP000828941"/>
    </source>
</evidence>
<sequence>MGRKKDPIWDHVEKLNDKGFKCKKCGETFAGGASRIEAHLLGIEGKGIRTCHGIPKDVQLATSSTFGDSNKAPYSTVNSCNPQHSVISNMPEDSLRGKGALIDADVPEYVGRPTFSTINDPNQSIIMNDNSSFLEVFVEEYLEMSSVNFNQSIMENANSYDLRETYLVSNQSITRNNDTNDSSKVTQISVQNHKVLSLQHQIQSSPSFILQKLIGKTFQVGTDPLSIISASETAPLKQQISVMGRKKDQIWYHVEKLKDKVFKCKYCGEEFTGGASRVKAHLFGIEGKGIRTCTTVPKDVQTVASSTFADSNKIPCSNVNACNPQQNIVNSNTRNDSSGGKSVPIHADVPENVQRASFSTMNDSNQSVMMNVKSSFLEVNSHNFNQSVMRNLDSSYFEMNCLNFNQTISENVDSGDPNLISNQSITTNTNANDSSKGKLVTEIRNSGFCIRKVLKKVIDDEEGRH</sequence>